<feature type="region of interest" description="Disordered" evidence="1">
    <location>
        <begin position="129"/>
        <end position="207"/>
    </location>
</feature>
<protein>
    <submittedName>
        <fullName evidence="3">Uncharacterized protein</fullName>
    </submittedName>
</protein>
<evidence type="ECO:0000313" key="4">
    <source>
        <dbReference type="Proteomes" id="UP001168990"/>
    </source>
</evidence>
<feature type="compositionally biased region" description="Basic and acidic residues" evidence="1">
    <location>
        <begin position="189"/>
        <end position="207"/>
    </location>
</feature>
<keyword evidence="2" id="KW-0812">Transmembrane</keyword>
<organism evidence="3 4">
    <name type="scientific">Microctonus aethiopoides</name>
    <dbReference type="NCBI Taxonomy" id="144406"/>
    <lineage>
        <taxon>Eukaryota</taxon>
        <taxon>Metazoa</taxon>
        <taxon>Ecdysozoa</taxon>
        <taxon>Arthropoda</taxon>
        <taxon>Hexapoda</taxon>
        <taxon>Insecta</taxon>
        <taxon>Pterygota</taxon>
        <taxon>Neoptera</taxon>
        <taxon>Endopterygota</taxon>
        <taxon>Hymenoptera</taxon>
        <taxon>Apocrita</taxon>
        <taxon>Ichneumonoidea</taxon>
        <taxon>Braconidae</taxon>
        <taxon>Euphorinae</taxon>
        <taxon>Microctonus</taxon>
    </lineage>
</organism>
<sequence>MKYQQVSVDFVNMVYTACTYLMLAGAAWIFLRLLQACFWLPRHLQKQNNVQQMLQDKIDGYEKYVLECEEKEKAAAEALEKGDLIENDEENTEKSEKIKFQPIDEKKWKERRECLEMLKTELKRVRDGGDPYDWEHLLDDDDADDENEKETNADEKKEEIEKNQDEKEETDEDKLSEFTIGETESSDASIDKSFEAMEHESEVKKDK</sequence>
<proteinExistence type="predicted"/>
<keyword evidence="2" id="KW-1133">Transmembrane helix</keyword>
<accession>A0AA39KTN3</accession>
<dbReference type="EMBL" id="JAQQBS010000002">
    <property type="protein sequence ID" value="KAK0173334.1"/>
    <property type="molecule type" value="Genomic_DNA"/>
</dbReference>
<feature type="transmembrane region" description="Helical" evidence="2">
    <location>
        <begin position="12"/>
        <end position="34"/>
    </location>
</feature>
<evidence type="ECO:0000256" key="1">
    <source>
        <dbReference type="SAM" id="MobiDB-lite"/>
    </source>
</evidence>
<gene>
    <name evidence="3" type="ORF">PV328_006549</name>
</gene>
<keyword evidence="2" id="KW-0472">Membrane</keyword>
<feature type="compositionally biased region" description="Acidic residues" evidence="1">
    <location>
        <begin position="138"/>
        <end position="148"/>
    </location>
</feature>
<evidence type="ECO:0000256" key="2">
    <source>
        <dbReference type="SAM" id="Phobius"/>
    </source>
</evidence>
<dbReference type="AlphaFoldDB" id="A0AA39KTN3"/>
<reference evidence="3" key="1">
    <citation type="journal article" date="2023" name="bioRxiv">
        <title>Scaffold-level genome assemblies of two parasitoid biocontrol wasps reveal the parthenogenesis mechanism and an associated novel virus.</title>
        <authorList>
            <person name="Inwood S."/>
            <person name="Skelly J."/>
            <person name="Guhlin J."/>
            <person name="Harrop T."/>
            <person name="Goldson S."/>
            <person name="Dearden P."/>
        </authorList>
    </citation>
    <scope>NUCLEOTIDE SEQUENCE</scope>
    <source>
        <strain evidence="3">Irish</strain>
        <tissue evidence="3">Whole body</tissue>
    </source>
</reference>
<name>A0AA39KTN3_9HYME</name>
<dbReference type="Proteomes" id="UP001168990">
    <property type="component" value="Unassembled WGS sequence"/>
</dbReference>
<feature type="compositionally biased region" description="Basic and acidic residues" evidence="1">
    <location>
        <begin position="149"/>
        <end position="165"/>
    </location>
</feature>
<keyword evidence="4" id="KW-1185">Reference proteome</keyword>
<evidence type="ECO:0000313" key="3">
    <source>
        <dbReference type="EMBL" id="KAK0173334.1"/>
    </source>
</evidence>
<comment type="caution">
    <text evidence="3">The sequence shown here is derived from an EMBL/GenBank/DDBJ whole genome shotgun (WGS) entry which is preliminary data.</text>
</comment>
<reference evidence="3" key="2">
    <citation type="submission" date="2023-03" db="EMBL/GenBank/DDBJ databases">
        <authorList>
            <person name="Inwood S.N."/>
            <person name="Skelly J.G."/>
            <person name="Guhlin J."/>
            <person name="Harrop T.W.R."/>
            <person name="Goldson S.G."/>
            <person name="Dearden P.K."/>
        </authorList>
    </citation>
    <scope>NUCLEOTIDE SEQUENCE</scope>
    <source>
        <strain evidence="3">Irish</strain>
        <tissue evidence="3">Whole body</tissue>
    </source>
</reference>